<dbReference type="EMBL" id="JAMPKK010000046">
    <property type="protein sequence ID" value="MEP0866577.1"/>
    <property type="molecule type" value="Genomic_DNA"/>
</dbReference>
<accession>A0ABV0JT61</accession>
<feature type="domain" description="Tyr recombinase" evidence="3">
    <location>
        <begin position="1"/>
        <end position="116"/>
    </location>
</feature>
<dbReference type="RefSeq" id="WP_190417248.1">
    <property type="nucleotide sequence ID" value="NZ_JAMPKK010000046.1"/>
</dbReference>
<gene>
    <name evidence="4" type="ORF">NDI37_19145</name>
</gene>
<dbReference type="Proteomes" id="UP001442494">
    <property type="component" value="Unassembled WGS sequence"/>
</dbReference>
<dbReference type="InterPro" id="IPR013762">
    <property type="entry name" value="Integrase-like_cat_sf"/>
</dbReference>
<dbReference type="Gene3D" id="1.10.443.10">
    <property type="entry name" value="Intergrase catalytic core"/>
    <property type="match status" value="1"/>
</dbReference>
<organism evidence="4 5">
    <name type="scientific">Funiculus sociatus GB2-A5</name>
    <dbReference type="NCBI Taxonomy" id="2933946"/>
    <lineage>
        <taxon>Bacteria</taxon>
        <taxon>Bacillati</taxon>
        <taxon>Cyanobacteriota</taxon>
        <taxon>Cyanophyceae</taxon>
        <taxon>Coleofasciculales</taxon>
        <taxon>Coleofasciculaceae</taxon>
        <taxon>Funiculus</taxon>
    </lineage>
</organism>
<keyword evidence="5" id="KW-1185">Reference proteome</keyword>
<name>A0ABV0JT61_9CYAN</name>
<evidence type="ECO:0000313" key="5">
    <source>
        <dbReference type="Proteomes" id="UP001442494"/>
    </source>
</evidence>
<keyword evidence="1" id="KW-0233">DNA recombination</keyword>
<evidence type="ECO:0000256" key="2">
    <source>
        <dbReference type="SAM" id="MobiDB-lite"/>
    </source>
</evidence>
<dbReference type="SUPFAM" id="SSF56349">
    <property type="entry name" value="DNA breaking-rejoining enzymes"/>
    <property type="match status" value="1"/>
</dbReference>
<dbReference type="Pfam" id="PF00589">
    <property type="entry name" value="Phage_integrase"/>
    <property type="match status" value="1"/>
</dbReference>
<dbReference type="PROSITE" id="PS51898">
    <property type="entry name" value="TYR_RECOMBINASE"/>
    <property type="match status" value="1"/>
</dbReference>
<protein>
    <submittedName>
        <fullName evidence="4">Site-specific integrase</fullName>
    </submittedName>
</protein>
<dbReference type="CDD" id="cd00397">
    <property type="entry name" value="DNA_BRE_C"/>
    <property type="match status" value="1"/>
</dbReference>
<proteinExistence type="predicted"/>
<sequence>MATWKAFQPLHCCSVQRGYFSPGRASRPLLYPLSKAKRIIPRRMSEQGITSALQRRGEQADIAPFSPHNLRRTFISNLLDVAADIVTVSQLASHSSPSVTSRYDRRGEAAKRRAIDLLNVPYSGRNPRLSTRIRVKTDKGTRTQGISFGADDPELSTRPRCT</sequence>
<comment type="caution">
    <text evidence="4">The sequence shown here is derived from an EMBL/GenBank/DDBJ whole genome shotgun (WGS) entry which is preliminary data.</text>
</comment>
<reference evidence="4 5" key="1">
    <citation type="submission" date="2022-04" db="EMBL/GenBank/DDBJ databases">
        <title>Positive selection, recombination, and allopatry shape intraspecific diversity of widespread and dominant cyanobacteria.</title>
        <authorList>
            <person name="Wei J."/>
            <person name="Shu W."/>
            <person name="Hu C."/>
        </authorList>
    </citation>
    <scope>NUCLEOTIDE SEQUENCE [LARGE SCALE GENOMIC DNA]</scope>
    <source>
        <strain evidence="4 5">GB2-A5</strain>
    </source>
</reference>
<evidence type="ECO:0000259" key="3">
    <source>
        <dbReference type="PROSITE" id="PS51898"/>
    </source>
</evidence>
<dbReference type="InterPro" id="IPR011010">
    <property type="entry name" value="DNA_brk_join_enz"/>
</dbReference>
<evidence type="ECO:0000256" key="1">
    <source>
        <dbReference type="ARBA" id="ARBA00023172"/>
    </source>
</evidence>
<evidence type="ECO:0000313" key="4">
    <source>
        <dbReference type="EMBL" id="MEP0866577.1"/>
    </source>
</evidence>
<feature type="region of interest" description="Disordered" evidence="2">
    <location>
        <begin position="142"/>
        <end position="162"/>
    </location>
</feature>
<dbReference type="InterPro" id="IPR002104">
    <property type="entry name" value="Integrase_catalytic"/>
</dbReference>